<feature type="domain" description="Transglycosylase SLT" evidence="3">
    <location>
        <begin position="70"/>
        <end position="361"/>
    </location>
</feature>
<dbReference type="STRING" id="985054.SAMN05444358_10642"/>
<dbReference type="PANTHER" id="PTHR30163">
    <property type="entry name" value="MEMBRANE-BOUND LYTIC MUREIN TRANSGLYCOSYLASE B"/>
    <property type="match status" value="1"/>
</dbReference>
<feature type="signal peptide" evidence="1">
    <location>
        <begin position="1"/>
        <end position="20"/>
    </location>
</feature>
<keyword evidence="5" id="KW-1185">Reference proteome</keyword>
<feature type="chain" id="PRO_5010285384" evidence="1">
    <location>
        <begin position="21"/>
        <end position="438"/>
    </location>
</feature>
<proteinExistence type="predicted"/>
<dbReference type="Pfam" id="PF01471">
    <property type="entry name" value="PG_binding_1"/>
    <property type="match status" value="1"/>
</dbReference>
<dbReference type="Pfam" id="PF13406">
    <property type="entry name" value="SLT_2"/>
    <property type="match status" value="1"/>
</dbReference>
<dbReference type="Proteomes" id="UP000183400">
    <property type="component" value="Unassembled WGS sequence"/>
</dbReference>
<dbReference type="OrthoDB" id="9808544at2"/>
<dbReference type="InterPro" id="IPR002477">
    <property type="entry name" value="Peptidoglycan-bd-like"/>
</dbReference>
<dbReference type="RefSeq" id="WP_074737643.1">
    <property type="nucleotide sequence ID" value="NZ_FNNP01000006.1"/>
</dbReference>
<evidence type="ECO:0000259" key="2">
    <source>
        <dbReference type="Pfam" id="PF01471"/>
    </source>
</evidence>
<dbReference type="InterPro" id="IPR036365">
    <property type="entry name" value="PGBD-like_sf"/>
</dbReference>
<gene>
    <name evidence="4" type="ORF">SAMN05444358_10642</name>
</gene>
<dbReference type="Gene3D" id="1.10.101.10">
    <property type="entry name" value="PGBD-like superfamily/PGBD"/>
    <property type="match status" value="1"/>
</dbReference>
<dbReference type="SUPFAM" id="SSF47090">
    <property type="entry name" value="PGBD-like"/>
    <property type="match status" value="1"/>
</dbReference>
<evidence type="ECO:0000313" key="4">
    <source>
        <dbReference type="EMBL" id="SDX46354.1"/>
    </source>
</evidence>
<dbReference type="FunFam" id="1.10.8.350:FF:000001">
    <property type="entry name" value="Lytic murein transglycosylase B"/>
    <property type="match status" value="1"/>
</dbReference>
<reference evidence="5" key="1">
    <citation type="submission" date="2016-10" db="EMBL/GenBank/DDBJ databases">
        <authorList>
            <person name="Varghese N."/>
            <person name="Submissions S."/>
        </authorList>
    </citation>
    <scope>NUCLEOTIDE SEQUENCE [LARGE SCALE GENOMIC DNA]</scope>
    <source>
        <strain evidence="5">DSM 27839</strain>
    </source>
</reference>
<dbReference type="AlphaFoldDB" id="A0A1H3BY81"/>
<sequence>MRKCVGGVMTAALWASIVQADTTEKSIRPLARPLVENVQLASADVTVSVRPVRRPNVEVHRISAEGNARFQAWLGAFRARAQVQGISVNTLDRALAGVTYDSDIIKRDRNQAEFSKPIWEYLDGAVSKARISNGRAGLDRHQDILTRIEAQYGVEKEVVTAIWGLETSFGTYRGSKQTIRSLATLAFDARRASFFETQLIAALQILKAGDVDAGNMTGSWAGAMGHTQFMPTSFLDHAVDFNRDGRRDIWSDDPTDALASAAAYLAKHGWTKGQPWGVEVRLPSDFDYSVARRDFILMPSEWAARGVLTHMGQAVPDHGKAAILLPAGGRGVALMIFDNFKVIETYNGADAYVIGIGHLSDRLAGGPLFQADWPRGDRILSFTERKELQHRLTQAGFDTQGIDGRTGPNTINAVRAFQVAQGLVPDGYPSLSLLERMR</sequence>
<dbReference type="GO" id="GO:0008933">
    <property type="term" value="F:peptidoglycan lytic transglycosylase activity"/>
    <property type="evidence" value="ECO:0007669"/>
    <property type="project" value="TreeGrafter"/>
</dbReference>
<evidence type="ECO:0000256" key="1">
    <source>
        <dbReference type="SAM" id="SignalP"/>
    </source>
</evidence>
<name>A0A1H3BY81_9RHOB</name>
<dbReference type="GO" id="GO:0009253">
    <property type="term" value="P:peptidoglycan catabolic process"/>
    <property type="evidence" value="ECO:0007669"/>
    <property type="project" value="TreeGrafter"/>
</dbReference>
<keyword evidence="1" id="KW-0732">Signal</keyword>
<dbReference type="PANTHER" id="PTHR30163:SF8">
    <property type="entry name" value="LYTIC MUREIN TRANSGLYCOSYLASE"/>
    <property type="match status" value="1"/>
</dbReference>
<dbReference type="Gene3D" id="1.10.8.350">
    <property type="entry name" value="Bacterial muramidase"/>
    <property type="match status" value="1"/>
</dbReference>
<evidence type="ECO:0000259" key="3">
    <source>
        <dbReference type="Pfam" id="PF13406"/>
    </source>
</evidence>
<dbReference type="InterPro" id="IPR043426">
    <property type="entry name" value="MltB-like"/>
</dbReference>
<dbReference type="EMBL" id="FNNP01000006">
    <property type="protein sequence ID" value="SDX46354.1"/>
    <property type="molecule type" value="Genomic_DNA"/>
</dbReference>
<dbReference type="InterPro" id="IPR036366">
    <property type="entry name" value="PGBDSf"/>
</dbReference>
<protein>
    <submittedName>
        <fullName evidence="4">Lytic murein transglycosylase</fullName>
    </submittedName>
</protein>
<dbReference type="InterPro" id="IPR031304">
    <property type="entry name" value="SLT_2"/>
</dbReference>
<organism evidence="4 5">
    <name type="scientific">Ruegeria halocynthiae</name>
    <dbReference type="NCBI Taxonomy" id="985054"/>
    <lineage>
        <taxon>Bacteria</taxon>
        <taxon>Pseudomonadati</taxon>
        <taxon>Pseudomonadota</taxon>
        <taxon>Alphaproteobacteria</taxon>
        <taxon>Rhodobacterales</taxon>
        <taxon>Roseobacteraceae</taxon>
        <taxon>Ruegeria</taxon>
    </lineage>
</organism>
<dbReference type="SUPFAM" id="SSF53955">
    <property type="entry name" value="Lysozyme-like"/>
    <property type="match status" value="1"/>
</dbReference>
<dbReference type="NCBIfam" id="TIGR02283">
    <property type="entry name" value="MltB_2"/>
    <property type="match status" value="1"/>
</dbReference>
<dbReference type="Gene3D" id="1.10.530.10">
    <property type="match status" value="1"/>
</dbReference>
<dbReference type="InterPro" id="IPR023346">
    <property type="entry name" value="Lysozyme-like_dom_sf"/>
</dbReference>
<evidence type="ECO:0000313" key="5">
    <source>
        <dbReference type="Proteomes" id="UP000183400"/>
    </source>
</evidence>
<feature type="domain" description="Peptidoglycan binding-like" evidence="2">
    <location>
        <begin position="384"/>
        <end position="437"/>
    </location>
</feature>
<dbReference type="InterPro" id="IPR011970">
    <property type="entry name" value="MltB_2"/>
</dbReference>
<accession>A0A1H3BY81</accession>